<dbReference type="NCBIfam" id="NF033504">
    <property type="entry name" value="Ni_dep_LarA"/>
    <property type="match status" value="1"/>
</dbReference>
<dbReference type="KEGG" id="deo:CAY53_05360"/>
<dbReference type="Pfam" id="PF21113">
    <property type="entry name" value="LarA_C"/>
    <property type="match status" value="1"/>
</dbReference>
<dbReference type="PANTHER" id="PTHR33171">
    <property type="entry name" value="LAR_N DOMAIN-CONTAINING PROTEIN"/>
    <property type="match status" value="1"/>
</dbReference>
<dbReference type="Gene3D" id="3.40.50.11440">
    <property type="match status" value="1"/>
</dbReference>
<dbReference type="Gene3D" id="3.90.226.30">
    <property type="match status" value="1"/>
</dbReference>
<sequence>MKYSIRYGPGALSIILPDSLHVDVFTPRFAQPLADPLALFARALDNPEGVPPLEAMLEPRSVAIAVPDETRPFPLKALLPALLDRLFAAFPKLAHEKVRIVVGGGLHEAPDQAQLARILPQDLRGCSVVSHDARRSAVRHMGWTSRGTPVEINTAYADAELKIVMGMVDVHQFVGFTGGAKGVAVGCASAAMITANHRMLSEAGAFAGNIEGNPVRDDLDEAGAIAGVKLAINVVLTPEKEIAALFVGDPPRVMRSAAAESRRLCGLSLYDRYDIVIASCGGAPKDICLYQAQKGLEPARHCARPGGKILLLAQCPQGIGDERYTAYVARFFSHDAVLRDFRRHAFAMGAHKAFLFARTAAEHELVLHTDLPDADTARCLLNKGDAQTTLNGWFRQIPAAKVAILPYANTTFFRRTD</sequence>
<evidence type="ECO:0000313" key="3">
    <source>
        <dbReference type="EMBL" id="AVD70979.1"/>
    </source>
</evidence>
<dbReference type="RefSeq" id="WP_104936257.1">
    <property type="nucleotide sequence ID" value="NZ_CP021255.1"/>
</dbReference>
<dbReference type="EMBL" id="CP021255">
    <property type="protein sequence ID" value="AVD70979.1"/>
    <property type="molecule type" value="Genomic_DNA"/>
</dbReference>
<dbReference type="GO" id="GO:0050043">
    <property type="term" value="F:lactate racemase activity"/>
    <property type="evidence" value="ECO:0007669"/>
    <property type="project" value="InterPro"/>
</dbReference>
<name>A0A2L1GMS2_9BACT</name>
<dbReference type="Pfam" id="PF09861">
    <property type="entry name" value="Lar_N"/>
    <property type="match status" value="1"/>
</dbReference>
<protein>
    <submittedName>
        <fullName evidence="3">Transcriptional regulator</fullName>
    </submittedName>
</protein>
<dbReference type="InterPro" id="IPR043166">
    <property type="entry name" value="LarA-like_C"/>
</dbReference>
<feature type="domain" description="LarA-like N-terminal" evidence="1">
    <location>
        <begin position="7"/>
        <end position="202"/>
    </location>
</feature>
<evidence type="ECO:0000313" key="4">
    <source>
        <dbReference type="Proteomes" id="UP000239867"/>
    </source>
</evidence>
<feature type="domain" description="Lactate racemase C-terminal" evidence="2">
    <location>
        <begin position="273"/>
        <end position="375"/>
    </location>
</feature>
<dbReference type="InterPro" id="IPR048068">
    <property type="entry name" value="LarA-like"/>
</dbReference>
<dbReference type="AlphaFoldDB" id="A0A2L1GMS2"/>
<evidence type="ECO:0000259" key="1">
    <source>
        <dbReference type="Pfam" id="PF09861"/>
    </source>
</evidence>
<keyword evidence="4" id="KW-1185">Reference proteome</keyword>
<organism evidence="3 4">
    <name type="scientific">Desulfobulbus oralis</name>
    <dbReference type="NCBI Taxonomy" id="1986146"/>
    <lineage>
        <taxon>Bacteria</taxon>
        <taxon>Pseudomonadati</taxon>
        <taxon>Thermodesulfobacteriota</taxon>
        <taxon>Desulfobulbia</taxon>
        <taxon>Desulfobulbales</taxon>
        <taxon>Desulfobulbaceae</taxon>
        <taxon>Desulfobulbus</taxon>
    </lineage>
</organism>
<reference evidence="3 4" key="1">
    <citation type="journal article" date="2018" name="MBio">
        <title>Insights into the evolution of host association through the isolation and characterization of a novel human periodontal pathobiont, Desulfobulbus oralis.</title>
        <authorList>
            <person name="Cross K.L."/>
            <person name="Chirania P."/>
            <person name="Xiong W."/>
            <person name="Beall C.J."/>
            <person name="Elkins J.G."/>
            <person name="Giannone R.J."/>
            <person name="Griffen A.L."/>
            <person name="Guss A.M."/>
            <person name="Hettich R.L."/>
            <person name="Joshi S.S."/>
            <person name="Mokrzan E.M."/>
            <person name="Martin R.K."/>
            <person name="Zhulin I.B."/>
            <person name="Leys E.J."/>
            <person name="Podar M."/>
        </authorList>
    </citation>
    <scope>NUCLEOTIDE SEQUENCE [LARGE SCALE GENOMIC DNA]</scope>
    <source>
        <strain evidence="3 4">ORNL</strain>
    </source>
</reference>
<dbReference type="PANTHER" id="PTHR33171:SF17">
    <property type="entry name" value="LARA-LIKE N-TERMINAL DOMAIN-CONTAINING PROTEIN"/>
    <property type="match status" value="1"/>
</dbReference>
<gene>
    <name evidence="3" type="ORF">CAY53_05360</name>
</gene>
<dbReference type="Proteomes" id="UP000239867">
    <property type="component" value="Chromosome"/>
</dbReference>
<dbReference type="InterPro" id="IPR018657">
    <property type="entry name" value="LarA-like_N"/>
</dbReference>
<evidence type="ECO:0000259" key="2">
    <source>
        <dbReference type="Pfam" id="PF21113"/>
    </source>
</evidence>
<proteinExistence type="predicted"/>
<dbReference type="InterPro" id="IPR047926">
    <property type="entry name" value="Ni_dep_LarA"/>
</dbReference>
<dbReference type="InterPro" id="IPR048520">
    <property type="entry name" value="LarA_C"/>
</dbReference>
<accession>A0A2L1GMS2</accession>
<dbReference type="OrthoDB" id="9770545at2"/>